<dbReference type="GO" id="GO:0016491">
    <property type="term" value="F:oxidoreductase activity"/>
    <property type="evidence" value="ECO:0007669"/>
    <property type="project" value="InterPro"/>
</dbReference>
<dbReference type="RefSeq" id="WP_193811383.1">
    <property type="nucleotide sequence ID" value="NZ_CP040442.1"/>
</dbReference>
<dbReference type="InterPro" id="IPR013766">
    <property type="entry name" value="Thioredoxin_domain"/>
</dbReference>
<dbReference type="EMBL" id="CP040442">
    <property type="protein sequence ID" value="QOW11215.1"/>
    <property type="molecule type" value="Genomic_DNA"/>
</dbReference>
<dbReference type="Pfam" id="PF00578">
    <property type="entry name" value="AhpC-TSA"/>
    <property type="match status" value="1"/>
</dbReference>
<dbReference type="GO" id="GO:0017004">
    <property type="term" value="P:cytochrome complex assembly"/>
    <property type="evidence" value="ECO:0007669"/>
    <property type="project" value="UniProtKB-KW"/>
</dbReference>
<evidence type="ECO:0000256" key="2">
    <source>
        <dbReference type="ARBA" id="ARBA00022748"/>
    </source>
</evidence>
<dbReference type="PROSITE" id="PS51352">
    <property type="entry name" value="THIOREDOXIN_2"/>
    <property type="match status" value="1"/>
</dbReference>
<dbReference type="SUPFAM" id="SSF52833">
    <property type="entry name" value="Thioredoxin-like"/>
    <property type="match status" value="1"/>
</dbReference>
<dbReference type="GO" id="GO:0016209">
    <property type="term" value="F:antioxidant activity"/>
    <property type="evidence" value="ECO:0007669"/>
    <property type="project" value="InterPro"/>
</dbReference>
<evidence type="ECO:0000256" key="4">
    <source>
        <dbReference type="ARBA" id="ARBA00023284"/>
    </source>
</evidence>
<name>A0A7M2YC35_9FLAO</name>
<keyword evidence="4" id="KW-0676">Redox-active center</keyword>
<dbReference type="PANTHER" id="PTHR42852:SF6">
    <property type="entry name" value="THIOL:DISULFIDE INTERCHANGE PROTEIN DSBE"/>
    <property type="match status" value="1"/>
</dbReference>
<dbReference type="Gene3D" id="3.40.30.10">
    <property type="entry name" value="Glutaredoxin"/>
    <property type="match status" value="1"/>
</dbReference>
<dbReference type="InterPro" id="IPR000866">
    <property type="entry name" value="AhpC/TSA"/>
</dbReference>
<dbReference type="InterPro" id="IPR036249">
    <property type="entry name" value="Thioredoxin-like_sf"/>
</dbReference>
<proteinExistence type="predicted"/>
<keyword evidence="7" id="KW-1185">Reference proteome</keyword>
<dbReference type="InterPro" id="IPR050553">
    <property type="entry name" value="Thioredoxin_ResA/DsbE_sf"/>
</dbReference>
<dbReference type="GO" id="GO:0030313">
    <property type="term" value="C:cell envelope"/>
    <property type="evidence" value="ECO:0007669"/>
    <property type="project" value="UniProtKB-SubCell"/>
</dbReference>
<feature type="domain" description="Thioredoxin" evidence="5">
    <location>
        <begin position="200"/>
        <end position="343"/>
    </location>
</feature>
<evidence type="ECO:0000313" key="6">
    <source>
        <dbReference type="EMBL" id="QOW11215.1"/>
    </source>
</evidence>
<comment type="subcellular location">
    <subcellularLocation>
        <location evidence="1">Cell envelope</location>
    </subcellularLocation>
</comment>
<keyword evidence="2" id="KW-0201">Cytochrome c-type biogenesis</keyword>
<dbReference type="AlphaFoldDB" id="A0A7M2YC35"/>
<dbReference type="Proteomes" id="UP000594195">
    <property type="component" value="Chromosome"/>
</dbReference>
<evidence type="ECO:0000256" key="1">
    <source>
        <dbReference type="ARBA" id="ARBA00004196"/>
    </source>
</evidence>
<dbReference type="PANTHER" id="PTHR42852">
    <property type="entry name" value="THIOL:DISULFIDE INTERCHANGE PROTEIN DSBE"/>
    <property type="match status" value="1"/>
</dbReference>
<evidence type="ECO:0000259" key="5">
    <source>
        <dbReference type="PROSITE" id="PS51352"/>
    </source>
</evidence>
<evidence type="ECO:0000313" key="7">
    <source>
        <dbReference type="Proteomes" id="UP000594195"/>
    </source>
</evidence>
<sequence length="343" mass="39851">MDLLVENGSQTTFRLPGNNLSALSTESQPNKGFLSYQRLQGNPEAKLEALKSLQKEFPTPTLNLFTALEEKRLLKIPEDLSAKTAARNQFFSGINLNEKGIKLMPNMYQVLYKYTTILPINNENYKANADVLLKGQNCDSENFIFYINWIFKNLEYYSQNNLNASFKYVFNKYLNDEKCIKANKTFYDQSVIKLNSLEAVPIGTVMPELEMQDFNNKTFTLSEIYAKSKYTFLMFFNPDCIHCQQQAPKVAEYFNTLKKNGVNIQTITFLNTDNQTDWRKFTDQYFKNGWLNLKSKDNNLDYLDQLQSYSNPNFFLLDQKGKVLLKSFSEQQINKLILENSVK</sequence>
<keyword evidence="3" id="KW-1015">Disulfide bond</keyword>
<dbReference type="KEGG" id="kfa:Q73A0000_13035"/>
<protein>
    <submittedName>
        <fullName evidence="6">Redoxin domain-containing protein</fullName>
    </submittedName>
</protein>
<organism evidence="6 7">
    <name type="scientific">Kaistella flava</name>
    <name type="common">ex Peng et al. 2021</name>
    <dbReference type="NCBI Taxonomy" id="2038776"/>
    <lineage>
        <taxon>Bacteria</taxon>
        <taxon>Pseudomonadati</taxon>
        <taxon>Bacteroidota</taxon>
        <taxon>Flavobacteriia</taxon>
        <taxon>Flavobacteriales</taxon>
        <taxon>Weeksellaceae</taxon>
        <taxon>Chryseobacterium group</taxon>
        <taxon>Kaistella</taxon>
    </lineage>
</organism>
<accession>A0A7M2YC35</accession>
<evidence type="ECO:0000256" key="3">
    <source>
        <dbReference type="ARBA" id="ARBA00023157"/>
    </source>
</evidence>
<reference evidence="6 7" key="1">
    <citation type="submission" date="2019-05" db="EMBL/GenBank/DDBJ databases">
        <title>Chryseobacterium sp. isolated from King George Island, maritime Antarctica.</title>
        <authorList>
            <person name="Peng X."/>
        </authorList>
    </citation>
    <scope>NUCLEOTIDE SEQUENCE [LARGE SCALE GENOMIC DNA]</scope>
    <source>
        <strain evidence="6 7">7-3A</strain>
    </source>
</reference>
<gene>
    <name evidence="6" type="ORF">Q73A0000_13035</name>
</gene>